<evidence type="ECO:0000256" key="3">
    <source>
        <dbReference type="ARBA" id="ARBA00017144"/>
    </source>
</evidence>
<keyword evidence="13" id="KW-1185">Reference proteome</keyword>
<evidence type="ECO:0000313" key="13">
    <source>
        <dbReference type="Proteomes" id="UP000184310"/>
    </source>
</evidence>
<evidence type="ECO:0000256" key="9">
    <source>
        <dbReference type="ARBA" id="ARBA00048743"/>
    </source>
</evidence>
<protein>
    <recommendedName>
        <fullName evidence="3 10">Thymidylate kinase</fullName>
        <ecNumber evidence="2 10">2.7.4.9</ecNumber>
    </recommendedName>
    <alternativeName>
        <fullName evidence="10">dTMP kinase</fullName>
    </alternativeName>
</protein>
<evidence type="ECO:0000256" key="8">
    <source>
        <dbReference type="ARBA" id="ARBA00022840"/>
    </source>
</evidence>
<evidence type="ECO:0000256" key="5">
    <source>
        <dbReference type="ARBA" id="ARBA00022727"/>
    </source>
</evidence>
<dbReference type="OrthoDB" id="9774907at2"/>
<reference evidence="12 13" key="1">
    <citation type="submission" date="2016-11" db="EMBL/GenBank/DDBJ databases">
        <authorList>
            <person name="Jaros S."/>
            <person name="Januszkiewicz K."/>
            <person name="Wedrychowicz H."/>
        </authorList>
    </citation>
    <scope>NUCLEOTIDE SEQUENCE [LARGE SCALE GENOMIC DNA]</scope>
    <source>
        <strain evidence="12 13">DSM 21758</strain>
    </source>
</reference>
<dbReference type="GO" id="GO:0005524">
    <property type="term" value="F:ATP binding"/>
    <property type="evidence" value="ECO:0007669"/>
    <property type="project" value="UniProtKB-UniRule"/>
</dbReference>
<dbReference type="RefSeq" id="WP_072986597.1">
    <property type="nucleotide sequence ID" value="NZ_FQZB01000008.1"/>
</dbReference>
<dbReference type="CDD" id="cd01672">
    <property type="entry name" value="TMPK"/>
    <property type="match status" value="1"/>
</dbReference>
<accession>A0A1M6JEC8</accession>
<proteinExistence type="inferred from homology"/>
<evidence type="ECO:0000256" key="2">
    <source>
        <dbReference type="ARBA" id="ARBA00012980"/>
    </source>
</evidence>
<dbReference type="Pfam" id="PF02223">
    <property type="entry name" value="Thymidylate_kin"/>
    <property type="match status" value="1"/>
</dbReference>
<evidence type="ECO:0000256" key="10">
    <source>
        <dbReference type="HAMAP-Rule" id="MF_00165"/>
    </source>
</evidence>
<comment type="function">
    <text evidence="10">Phosphorylation of dTMP to form dTDP in both de novo and salvage pathways of dTTP synthesis.</text>
</comment>
<dbReference type="GO" id="GO:0006233">
    <property type="term" value="P:dTDP biosynthetic process"/>
    <property type="evidence" value="ECO:0007669"/>
    <property type="project" value="InterPro"/>
</dbReference>
<dbReference type="GO" id="GO:0006235">
    <property type="term" value="P:dTTP biosynthetic process"/>
    <property type="evidence" value="ECO:0007669"/>
    <property type="project" value="UniProtKB-UniRule"/>
</dbReference>
<keyword evidence="6 10" id="KW-0547">Nucleotide-binding</keyword>
<evidence type="ECO:0000256" key="6">
    <source>
        <dbReference type="ARBA" id="ARBA00022741"/>
    </source>
</evidence>
<feature type="binding site" evidence="10">
    <location>
        <begin position="7"/>
        <end position="14"/>
    </location>
    <ligand>
        <name>ATP</name>
        <dbReference type="ChEBI" id="CHEBI:30616"/>
    </ligand>
</feature>
<name>A0A1M6JEC8_9CLOT</name>
<evidence type="ECO:0000313" key="12">
    <source>
        <dbReference type="EMBL" id="SHJ45073.1"/>
    </source>
</evidence>
<dbReference type="EC" id="2.7.4.9" evidence="2 10"/>
<evidence type="ECO:0000259" key="11">
    <source>
        <dbReference type="Pfam" id="PF02223"/>
    </source>
</evidence>
<sequence>MLIAFCGIDGTGKSSHSKEIGNWLRNKGIKIKDSNLISDNHLFYDTFKQVTNMYEEKYEEDTDEGFSVLLAFEFFRRAKEVEKDISDGIGIIADRWTYCHYAYNYARNVNNKFANLLLDSCCKPDLVFLLDLPVNAALERIDRRGSRSYNETTEVLEKAREKYLEIAKEEKAIILDSADSFEYNQKIIKNIIKDKFEI</sequence>
<comment type="catalytic activity">
    <reaction evidence="9 10">
        <text>dTMP + ATP = dTDP + ADP</text>
        <dbReference type="Rhea" id="RHEA:13517"/>
        <dbReference type="ChEBI" id="CHEBI:30616"/>
        <dbReference type="ChEBI" id="CHEBI:58369"/>
        <dbReference type="ChEBI" id="CHEBI:63528"/>
        <dbReference type="ChEBI" id="CHEBI:456216"/>
        <dbReference type="EC" id="2.7.4.9"/>
    </reaction>
</comment>
<dbReference type="Gene3D" id="3.40.50.300">
    <property type="entry name" value="P-loop containing nucleotide triphosphate hydrolases"/>
    <property type="match status" value="1"/>
</dbReference>
<comment type="similarity">
    <text evidence="1 10">Belongs to the thymidylate kinase family.</text>
</comment>
<dbReference type="STRING" id="1121302.SAMN02745163_02006"/>
<dbReference type="InterPro" id="IPR027417">
    <property type="entry name" value="P-loop_NTPase"/>
</dbReference>
<dbReference type="GO" id="GO:0004798">
    <property type="term" value="F:dTMP kinase activity"/>
    <property type="evidence" value="ECO:0007669"/>
    <property type="project" value="UniProtKB-UniRule"/>
</dbReference>
<keyword evidence="7 10" id="KW-0418">Kinase</keyword>
<evidence type="ECO:0000256" key="4">
    <source>
        <dbReference type="ARBA" id="ARBA00022679"/>
    </source>
</evidence>
<dbReference type="Proteomes" id="UP000184310">
    <property type="component" value="Unassembled WGS sequence"/>
</dbReference>
<gene>
    <name evidence="10" type="primary">tmk</name>
    <name evidence="12" type="ORF">SAMN02745163_02006</name>
</gene>
<dbReference type="InterPro" id="IPR039430">
    <property type="entry name" value="Thymidylate_kin-like_dom"/>
</dbReference>
<dbReference type="NCBIfam" id="TIGR00041">
    <property type="entry name" value="DTMP_kinase"/>
    <property type="match status" value="1"/>
</dbReference>
<evidence type="ECO:0000256" key="1">
    <source>
        <dbReference type="ARBA" id="ARBA00009776"/>
    </source>
</evidence>
<organism evidence="12 13">
    <name type="scientific">Clostridium cavendishii DSM 21758</name>
    <dbReference type="NCBI Taxonomy" id="1121302"/>
    <lineage>
        <taxon>Bacteria</taxon>
        <taxon>Bacillati</taxon>
        <taxon>Bacillota</taxon>
        <taxon>Clostridia</taxon>
        <taxon>Eubacteriales</taxon>
        <taxon>Clostridiaceae</taxon>
        <taxon>Clostridium</taxon>
    </lineage>
</organism>
<dbReference type="PANTHER" id="PTHR10344">
    <property type="entry name" value="THYMIDYLATE KINASE"/>
    <property type="match status" value="1"/>
</dbReference>
<dbReference type="GO" id="GO:0006227">
    <property type="term" value="P:dUDP biosynthetic process"/>
    <property type="evidence" value="ECO:0007669"/>
    <property type="project" value="TreeGrafter"/>
</dbReference>
<dbReference type="HAMAP" id="MF_00165">
    <property type="entry name" value="Thymidylate_kinase"/>
    <property type="match status" value="1"/>
</dbReference>
<keyword evidence="5 10" id="KW-0545">Nucleotide biosynthesis</keyword>
<keyword evidence="8 10" id="KW-0067">ATP-binding</keyword>
<dbReference type="EMBL" id="FQZB01000008">
    <property type="protein sequence ID" value="SHJ45073.1"/>
    <property type="molecule type" value="Genomic_DNA"/>
</dbReference>
<dbReference type="SUPFAM" id="SSF52540">
    <property type="entry name" value="P-loop containing nucleoside triphosphate hydrolases"/>
    <property type="match status" value="1"/>
</dbReference>
<dbReference type="InterPro" id="IPR018094">
    <property type="entry name" value="Thymidylate_kinase"/>
</dbReference>
<dbReference type="AlphaFoldDB" id="A0A1M6JEC8"/>
<evidence type="ECO:0000256" key="7">
    <source>
        <dbReference type="ARBA" id="ARBA00022777"/>
    </source>
</evidence>
<dbReference type="PANTHER" id="PTHR10344:SF4">
    <property type="entry name" value="UMP-CMP KINASE 2, MITOCHONDRIAL"/>
    <property type="match status" value="1"/>
</dbReference>
<feature type="domain" description="Thymidylate kinase-like" evidence="11">
    <location>
        <begin position="7"/>
        <end position="186"/>
    </location>
</feature>
<dbReference type="GO" id="GO:0005737">
    <property type="term" value="C:cytoplasm"/>
    <property type="evidence" value="ECO:0007669"/>
    <property type="project" value="TreeGrafter"/>
</dbReference>
<keyword evidence="4 10" id="KW-0808">Transferase</keyword>